<feature type="compositionally biased region" description="Low complexity" evidence="1">
    <location>
        <begin position="136"/>
        <end position="150"/>
    </location>
</feature>
<feature type="compositionally biased region" description="Basic and acidic residues" evidence="1">
    <location>
        <begin position="231"/>
        <end position="240"/>
    </location>
</feature>
<feature type="compositionally biased region" description="Low complexity" evidence="1">
    <location>
        <begin position="295"/>
        <end position="304"/>
    </location>
</feature>
<feature type="compositionally biased region" description="Polar residues" evidence="1">
    <location>
        <begin position="306"/>
        <end position="329"/>
    </location>
</feature>
<organism evidence="3">
    <name type="scientific">Salpingoeca rosetta (strain ATCC 50818 / BSB-021)</name>
    <dbReference type="NCBI Taxonomy" id="946362"/>
    <lineage>
        <taxon>Eukaryota</taxon>
        <taxon>Choanoflagellata</taxon>
        <taxon>Craspedida</taxon>
        <taxon>Salpingoecidae</taxon>
        <taxon>Salpingoeca</taxon>
    </lineage>
</organism>
<dbReference type="GO" id="GO:0005175">
    <property type="term" value="F:CD27 receptor binding"/>
    <property type="evidence" value="ECO:0007669"/>
    <property type="project" value="TreeGrafter"/>
</dbReference>
<dbReference type="PANTHER" id="PTHR14365">
    <property type="entry name" value="APOPTOSIS REGULATORY PROTEIN SIVA"/>
    <property type="match status" value="1"/>
</dbReference>
<feature type="region of interest" description="Disordered" evidence="1">
    <location>
        <begin position="1"/>
        <end position="263"/>
    </location>
</feature>
<proteinExistence type="predicted"/>
<keyword evidence="3" id="KW-1185">Reference proteome</keyword>
<evidence type="ECO:0000313" key="3">
    <source>
        <dbReference type="Proteomes" id="UP000007799"/>
    </source>
</evidence>
<dbReference type="InParanoid" id="F2UC06"/>
<dbReference type="GO" id="GO:0097191">
    <property type="term" value="P:extrinsic apoptotic signaling pathway"/>
    <property type="evidence" value="ECO:0007669"/>
    <property type="project" value="TreeGrafter"/>
</dbReference>
<dbReference type="Proteomes" id="UP000007799">
    <property type="component" value="Unassembled WGS sequence"/>
</dbReference>
<feature type="compositionally biased region" description="Polar residues" evidence="1">
    <location>
        <begin position="118"/>
        <end position="128"/>
    </location>
</feature>
<feature type="compositionally biased region" description="Low complexity" evidence="1">
    <location>
        <begin position="355"/>
        <end position="373"/>
    </location>
</feature>
<feature type="compositionally biased region" description="Low complexity" evidence="1">
    <location>
        <begin position="42"/>
        <end position="113"/>
    </location>
</feature>
<dbReference type="InterPro" id="IPR022773">
    <property type="entry name" value="Siva"/>
</dbReference>
<dbReference type="RefSeq" id="XP_004993014.1">
    <property type="nucleotide sequence ID" value="XM_004992957.1"/>
</dbReference>
<accession>F2UC06</accession>
<evidence type="ECO:0000313" key="2">
    <source>
        <dbReference type="EMBL" id="EGD74113.1"/>
    </source>
</evidence>
<dbReference type="EMBL" id="GL832968">
    <property type="protein sequence ID" value="EGD74113.1"/>
    <property type="molecule type" value="Genomic_DNA"/>
</dbReference>
<dbReference type="GeneID" id="16073584"/>
<dbReference type="eggNOG" id="ENOG502SCEY">
    <property type="taxonomic scope" value="Eukaryota"/>
</dbReference>
<feature type="compositionally biased region" description="Basic and acidic residues" evidence="1">
    <location>
        <begin position="185"/>
        <end position="199"/>
    </location>
</feature>
<sequence>MDQHPAQPPSTPSPAPRITAATAKHGATAMPTAQMHMHQRFTTTTPSSPWSTPHDSSGSKISSKGRGIRMAGRSSSWGSSGDTGSSGPPTSFSASAATAPSLAAMQAQRQQQAGLGRTLTSFGSQSQHLQDHAMARQPRQEQQQQQGRGQLLFGAGTGQQAEPHHQQQGAQSAGTRWCLRVVEPAPRERQRQPHSDRQHQQNGRFATGMFGQDGDAGRRLRPTVAPRRNAKRDVESHMDTSQEDDYDEGERPSKMPSPYKPNPTLVFARTLELLRQGARAQTAKPKQQPLPAHPSPHACSAPNAVGTASSPRFTSMDTDPVHPNQQRAGQRQLPFAPHPPYTSTQSPQRHRQQHAPRQQQQQHAQQHYPQQQQQHHHHPQQQQQQQQDMADDSEEDTYPCRVCCHPNPVSRLLQCSFCDGPACAGCANACDGCHFHFCSLCCVANFDQQRDRYFCLSCLQQQR</sequence>
<protein>
    <submittedName>
        <fullName evidence="2">Uncharacterized protein</fullName>
    </submittedName>
</protein>
<feature type="compositionally biased region" description="Pro residues" evidence="1">
    <location>
        <begin position="1"/>
        <end position="15"/>
    </location>
</feature>
<feature type="region of interest" description="Disordered" evidence="1">
    <location>
        <begin position="278"/>
        <end position="391"/>
    </location>
</feature>
<name>F2UC06_SALR5</name>
<evidence type="ECO:0000256" key="1">
    <source>
        <dbReference type="SAM" id="MobiDB-lite"/>
    </source>
</evidence>
<gene>
    <name evidence="2" type="ORF">PTSG_06123</name>
</gene>
<dbReference type="AlphaFoldDB" id="F2UC06"/>
<dbReference type="OMA" id="SHEPCAN"/>
<dbReference type="PANTHER" id="PTHR14365:SF1">
    <property type="entry name" value="APOPTOSIS REGULATORY PROTEIN SIVA"/>
    <property type="match status" value="1"/>
</dbReference>
<dbReference type="KEGG" id="sre:PTSG_06123"/>
<reference evidence="2" key="1">
    <citation type="submission" date="2009-08" db="EMBL/GenBank/DDBJ databases">
        <title>Annotation of Salpingoeca rosetta.</title>
        <authorList>
            <consortium name="The Broad Institute Genome Sequencing Platform"/>
            <person name="Russ C."/>
            <person name="Cuomo C."/>
            <person name="Burger G."/>
            <person name="Gray M.W."/>
            <person name="Holland P.W.H."/>
            <person name="King N."/>
            <person name="Lang F.B.F."/>
            <person name="Roger A.J."/>
            <person name="Ruiz-Trillo I."/>
            <person name="Young S.K."/>
            <person name="Zeng Q."/>
            <person name="Gargeya S."/>
            <person name="Alvarado L."/>
            <person name="Berlin A."/>
            <person name="Chapman S.B."/>
            <person name="Chen Z."/>
            <person name="Freedman E."/>
            <person name="Gellesch M."/>
            <person name="Goldberg J."/>
            <person name="Griggs A."/>
            <person name="Gujja S."/>
            <person name="Heilman E."/>
            <person name="Heiman D."/>
            <person name="Howarth C."/>
            <person name="Mehta T."/>
            <person name="Neiman D."/>
            <person name="Pearson M."/>
            <person name="Roberts A."/>
            <person name="Saif S."/>
            <person name="Shea T."/>
            <person name="Shenoy N."/>
            <person name="Sisk P."/>
            <person name="Stolte C."/>
            <person name="Sykes S."/>
            <person name="White J."/>
            <person name="Yandava C."/>
            <person name="Haas B."/>
            <person name="Nusbaum C."/>
            <person name="Birren B."/>
        </authorList>
    </citation>
    <scope>NUCLEOTIDE SEQUENCE [LARGE SCALE GENOMIC DNA]</scope>
    <source>
        <strain evidence="2">ATCC 50818</strain>
    </source>
</reference>